<dbReference type="PRINTS" id="PR00368">
    <property type="entry name" value="FADPNR"/>
</dbReference>
<accession>A0AAD9SN91</accession>
<dbReference type="AlphaFoldDB" id="A0AAD9SN91"/>
<evidence type="ECO:0000313" key="3">
    <source>
        <dbReference type="EMBL" id="KAK2611674.1"/>
    </source>
</evidence>
<dbReference type="PROSITE" id="PS50011">
    <property type="entry name" value="PROTEIN_KINASE_DOM"/>
    <property type="match status" value="1"/>
</dbReference>
<dbReference type="PANTHER" id="PTHR24359">
    <property type="entry name" value="SERINE/THREONINE-PROTEIN KINASE SBK1"/>
    <property type="match status" value="1"/>
</dbReference>
<feature type="region of interest" description="Disordered" evidence="1">
    <location>
        <begin position="175"/>
        <end position="196"/>
    </location>
</feature>
<evidence type="ECO:0000256" key="1">
    <source>
        <dbReference type="SAM" id="MobiDB-lite"/>
    </source>
</evidence>
<comment type="caution">
    <text evidence="3">The sequence shown here is derived from an EMBL/GenBank/DDBJ whole genome shotgun (WGS) entry which is preliminary data.</text>
</comment>
<dbReference type="SUPFAM" id="SSF51905">
    <property type="entry name" value="FAD/NAD(P)-binding domain"/>
    <property type="match status" value="1"/>
</dbReference>
<dbReference type="GO" id="GO:0005524">
    <property type="term" value="F:ATP binding"/>
    <property type="evidence" value="ECO:0007669"/>
    <property type="project" value="InterPro"/>
</dbReference>
<name>A0AAD9SN91_PHOAM</name>
<dbReference type="Gene3D" id="1.10.510.10">
    <property type="entry name" value="Transferase(Phosphotransferase) domain 1"/>
    <property type="match status" value="1"/>
</dbReference>
<keyword evidence="4" id="KW-1185">Reference proteome</keyword>
<organism evidence="3 4">
    <name type="scientific">Phomopsis amygdali</name>
    <name type="common">Fusicoccum amygdali</name>
    <dbReference type="NCBI Taxonomy" id="1214568"/>
    <lineage>
        <taxon>Eukaryota</taxon>
        <taxon>Fungi</taxon>
        <taxon>Dikarya</taxon>
        <taxon>Ascomycota</taxon>
        <taxon>Pezizomycotina</taxon>
        <taxon>Sordariomycetes</taxon>
        <taxon>Sordariomycetidae</taxon>
        <taxon>Diaporthales</taxon>
        <taxon>Diaporthaceae</taxon>
        <taxon>Diaporthe</taxon>
    </lineage>
</organism>
<dbReference type="Pfam" id="PF06094">
    <property type="entry name" value="GGACT"/>
    <property type="match status" value="1"/>
</dbReference>
<proteinExistence type="predicted"/>
<dbReference type="GO" id="GO:0016491">
    <property type="term" value="F:oxidoreductase activity"/>
    <property type="evidence" value="ECO:0007669"/>
    <property type="project" value="InterPro"/>
</dbReference>
<dbReference type="InterPro" id="IPR036188">
    <property type="entry name" value="FAD/NAD-bd_sf"/>
</dbReference>
<dbReference type="CDD" id="cd06661">
    <property type="entry name" value="GGCT_like"/>
    <property type="match status" value="1"/>
</dbReference>
<dbReference type="Pfam" id="PF07992">
    <property type="entry name" value="Pyr_redox_2"/>
    <property type="match status" value="1"/>
</dbReference>
<dbReference type="CDD" id="cd00180">
    <property type="entry name" value="PKc"/>
    <property type="match status" value="1"/>
</dbReference>
<dbReference type="InterPro" id="IPR036568">
    <property type="entry name" value="GGCT-like_sf"/>
</dbReference>
<dbReference type="Gene3D" id="3.50.50.60">
    <property type="entry name" value="FAD/NAD(P)-binding domain"/>
    <property type="match status" value="2"/>
</dbReference>
<dbReference type="Pfam" id="PF00069">
    <property type="entry name" value="Pkinase"/>
    <property type="match status" value="1"/>
</dbReference>
<dbReference type="InterPro" id="IPR009288">
    <property type="entry name" value="AIG2-like_dom"/>
</dbReference>
<dbReference type="Gene3D" id="3.10.490.10">
    <property type="entry name" value="Gamma-glutamyl cyclotransferase-like"/>
    <property type="match status" value="1"/>
</dbReference>
<dbReference type="SUPFAM" id="SSF56112">
    <property type="entry name" value="Protein kinase-like (PK-like)"/>
    <property type="match status" value="1"/>
</dbReference>
<dbReference type="EMBL" id="JAUJFL010000002">
    <property type="protein sequence ID" value="KAK2611674.1"/>
    <property type="molecule type" value="Genomic_DNA"/>
</dbReference>
<sequence length="1197" mass="134579">MRSVQDVSRTPITVNATAADTELSQTPILSSGLQVVECPCCYRSMPVAQNWKTLGSMPHAAQHVQVLHKKEVDEYSHPTVLSWCAVRTYGITACPLCSIEGPQDAPDLVDHVLHHTYDFALLSLPGNQSATEDQNMPMGTYNFTKGQDGSDKLMEWFQKSSSSVEDDVAKKLHLSTQHTPEDSLSADPFNTEETDDFNRDDYIKQAPVHESFRRHVQNRSSSSLSECTDNGEDLTDRLLRELVESPFDRKEFFPNGCIDRIITPETVAATLNAQADQRRLAELVDFASQESKTIFAILLCCDLNIEEIHQALRHFKSIRIDDSKLPVIGNDTKLFFFTERTYQKPWTRLRVRHFCSNQWKFLAPIFQNGQRELSLHSDQVLPFLAVNQRGNPGMFGEVYQVTIHPGHIKRAINSTVAVKKLHRSYSEDEATQDILKAAWEKEVDAHKQISQFNSPNIIRFMTAFTRGHERFFMFEWADGGNLRDFWTKYTSVLTESLVRDVILQFHGLADALDKMHSMNYRHGDMKPENILRVNTIGQKGSSYLDVGTLKICDMGLSKKHTMATRLRDVATTTMFTSWRYEPPESKEENAIWPRRYDIWSIGCIILEFIVWLVNGPSGLDKFNKEIVNEFGAESHYFERENRSGVASYKVHGAVIATMETLSRHPECEDGATALGDLLKVVRTRLLVVALKSGKFGKETPFPESAGGQVQTRADAVAFKTALEHIIRKGKERPTYWIRAKHASYLQFQKENPDYDQLAEDIRRGQAFEAGLARRREGKELFFFYGTLMDPDIVQEVLGLPERPVLKPALLRNRGHMRMWGPYPAFLADQEPRVDVKGMACEIEGTERKDRLATYEGDKYNETKCFVNLVTEGGETDLIVARVMASEYDIIIIGSGPAGLSAAASIVRQDHTTLLFDSGKYRNAKTNHMHTVPSWDDRGPAEFRAASPRDLERYGTVTVEHIEVERIKQNQNGIFEATAAGKTWTGKKVILATGVEDVFPNIPSYTDCWVSGIFHCPYCHGWEERGNPSAGMLAEGDTGNVVVALHFARQALRLAKQVTLYTNGNEQLTKQLADALTEAPAPMTIDSKIKKLVKGPERSQIELHFHDNTSKTEAFLAHKPKTKLRGSLAERLGLELTPPGIIKVNPPFHQTSLKGVFAAGDFSSPMQTITAAFHSGTCTGGGAPLQIQAETLKQKAIF</sequence>
<dbReference type="PANTHER" id="PTHR24359:SF1">
    <property type="entry name" value="INHIBITOR OF NUCLEAR FACTOR KAPPA-B KINASE EPSILON SUBUNIT HOMOLOG 1-RELATED"/>
    <property type="match status" value="1"/>
</dbReference>
<dbReference type="InterPro" id="IPR023753">
    <property type="entry name" value="FAD/NAD-binding_dom"/>
</dbReference>
<feature type="domain" description="Protein kinase" evidence="2">
    <location>
        <begin position="384"/>
        <end position="744"/>
    </location>
</feature>
<dbReference type="Proteomes" id="UP001265746">
    <property type="component" value="Unassembled WGS sequence"/>
</dbReference>
<dbReference type="InterPro" id="IPR011009">
    <property type="entry name" value="Kinase-like_dom_sf"/>
</dbReference>
<protein>
    <recommendedName>
        <fullName evidence="2">Protein kinase domain-containing protein</fullName>
    </recommendedName>
</protein>
<dbReference type="GO" id="GO:0004674">
    <property type="term" value="F:protein serine/threonine kinase activity"/>
    <property type="evidence" value="ECO:0007669"/>
    <property type="project" value="TreeGrafter"/>
</dbReference>
<dbReference type="InterPro" id="IPR000719">
    <property type="entry name" value="Prot_kinase_dom"/>
</dbReference>
<evidence type="ECO:0000259" key="2">
    <source>
        <dbReference type="PROSITE" id="PS50011"/>
    </source>
</evidence>
<evidence type="ECO:0000313" key="4">
    <source>
        <dbReference type="Proteomes" id="UP001265746"/>
    </source>
</evidence>
<reference evidence="3" key="1">
    <citation type="submission" date="2023-06" db="EMBL/GenBank/DDBJ databases">
        <authorList>
            <person name="Noh H."/>
        </authorList>
    </citation>
    <scope>NUCLEOTIDE SEQUENCE</scope>
    <source>
        <strain evidence="3">DUCC20226</strain>
    </source>
</reference>
<dbReference type="InterPro" id="IPR013024">
    <property type="entry name" value="GGCT-like"/>
</dbReference>
<gene>
    <name evidence="3" type="ORF">N8I77_005003</name>
</gene>
<dbReference type="PRINTS" id="PR00469">
    <property type="entry name" value="PNDRDTASEII"/>
</dbReference>
<dbReference type="SMART" id="SM00220">
    <property type="entry name" value="S_TKc"/>
    <property type="match status" value="1"/>
</dbReference>
<dbReference type="SUPFAM" id="SSF110857">
    <property type="entry name" value="Gamma-glutamyl cyclotransferase-like"/>
    <property type="match status" value="1"/>
</dbReference>